<gene>
    <name evidence="11" type="primary">DPH6</name>
    <name evidence="11" type="ORF">H4R26_004298</name>
</gene>
<keyword evidence="4 11" id="KW-0436">Ligase</keyword>
<name>A0A9W8BAZ0_9FUNG</name>
<dbReference type="GO" id="GO:0017183">
    <property type="term" value="P:protein histidyl modification to diphthamide"/>
    <property type="evidence" value="ECO:0007669"/>
    <property type="project" value="TreeGrafter"/>
</dbReference>
<dbReference type="NCBIfam" id="TIGR00290">
    <property type="entry name" value="MJ0570_dom"/>
    <property type="match status" value="1"/>
</dbReference>
<dbReference type="Pfam" id="PF01902">
    <property type="entry name" value="Diphthami_syn_2"/>
    <property type="match status" value="1"/>
</dbReference>
<dbReference type="PANTHER" id="PTHR12196">
    <property type="entry name" value="DOMAIN OF UNKNOWN FUNCTION 71 DUF71 -CONTAINING PROTEIN"/>
    <property type="match status" value="1"/>
</dbReference>
<dbReference type="CDD" id="cd01994">
    <property type="entry name" value="AANH_PF0828-like"/>
    <property type="match status" value="1"/>
</dbReference>
<protein>
    <recommendedName>
        <fullName evidence="3">Diphthine--ammonia ligase</fullName>
        <ecNumber evidence="2">6.3.1.14</ecNumber>
    </recommendedName>
    <alternativeName>
        <fullName evidence="7">Diphthamide synthase</fullName>
    </alternativeName>
    <alternativeName>
        <fullName evidence="8">Diphthamide synthetase</fullName>
    </alternativeName>
</protein>
<dbReference type="GO" id="GO:0017178">
    <property type="term" value="F:diphthine-ammonia ligase activity"/>
    <property type="evidence" value="ECO:0007669"/>
    <property type="project" value="UniProtKB-EC"/>
</dbReference>
<dbReference type="GO" id="GO:0005524">
    <property type="term" value="F:ATP binding"/>
    <property type="evidence" value="ECO:0007669"/>
    <property type="project" value="UniProtKB-KW"/>
</dbReference>
<dbReference type="AlphaFoldDB" id="A0A9W8BAZ0"/>
<evidence type="ECO:0000256" key="3">
    <source>
        <dbReference type="ARBA" id="ARBA00018426"/>
    </source>
</evidence>
<evidence type="ECO:0000256" key="6">
    <source>
        <dbReference type="ARBA" id="ARBA00022840"/>
    </source>
</evidence>
<comment type="caution">
    <text evidence="11">The sequence shown here is derived from an EMBL/GenBank/DDBJ whole genome shotgun (WGS) entry which is preliminary data.</text>
</comment>
<dbReference type="FunFam" id="3.40.50.620:FF:000145">
    <property type="entry name" value="ATP-binding domain containing protein"/>
    <property type="match status" value="1"/>
</dbReference>
<evidence type="ECO:0000313" key="11">
    <source>
        <dbReference type="EMBL" id="KAJ2001122.1"/>
    </source>
</evidence>
<evidence type="ECO:0000256" key="9">
    <source>
        <dbReference type="ARBA" id="ARBA00048108"/>
    </source>
</evidence>
<dbReference type="OrthoDB" id="686384at2759"/>
<dbReference type="InterPro" id="IPR002761">
    <property type="entry name" value="Diphthami_syn_dom"/>
</dbReference>
<evidence type="ECO:0000256" key="1">
    <source>
        <dbReference type="ARBA" id="ARBA00005156"/>
    </source>
</evidence>
<evidence type="ECO:0000256" key="4">
    <source>
        <dbReference type="ARBA" id="ARBA00022598"/>
    </source>
</evidence>
<organism evidence="11 12">
    <name type="scientific">Coemansia thaxteri</name>
    <dbReference type="NCBI Taxonomy" id="2663907"/>
    <lineage>
        <taxon>Eukaryota</taxon>
        <taxon>Fungi</taxon>
        <taxon>Fungi incertae sedis</taxon>
        <taxon>Zoopagomycota</taxon>
        <taxon>Kickxellomycotina</taxon>
        <taxon>Kickxellomycetes</taxon>
        <taxon>Kickxellales</taxon>
        <taxon>Kickxellaceae</taxon>
        <taxon>Coemansia</taxon>
    </lineage>
</organism>
<keyword evidence="12" id="KW-1185">Reference proteome</keyword>
<evidence type="ECO:0000256" key="8">
    <source>
        <dbReference type="ARBA" id="ARBA00031552"/>
    </source>
</evidence>
<dbReference type="FunFam" id="3.90.1490.10:FF:000001">
    <property type="entry name" value="Diphthine--ammonia ligase"/>
    <property type="match status" value="1"/>
</dbReference>
<reference evidence="11" key="1">
    <citation type="submission" date="2022-07" db="EMBL/GenBank/DDBJ databases">
        <title>Phylogenomic reconstructions and comparative analyses of Kickxellomycotina fungi.</title>
        <authorList>
            <person name="Reynolds N.K."/>
            <person name="Stajich J.E."/>
            <person name="Barry K."/>
            <person name="Grigoriev I.V."/>
            <person name="Crous P."/>
            <person name="Smith M.E."/>
        </authorList>
    </citation>
    <scope>NUCLEOTIDE SEQUENCE</scope>
    <source>
        <strain evidence="11">IMI 214461</strain>
    </source>
</reference>
<evidence type="ECO:0000256" key="5">
    <source>
        <dbReference type="ARBA" id="ARBA00022741"/>
    </source>
</evidence>
<dbReference type="InterPro" id="IPR014729">
    <property type="entry name" value="Rossmann-like_a/b/a_fold"/>
</dbReference>
<dbReference type="Proteomes" id="UP001150907">
    <property type="component" value="Unassembled WGS sequence"/>
</dbReference>
<evidence type="ECO:0000256" key="2">
    <source>
        <dbReference type="ARBA" id="ARBA00012089"/>
    </source>
</evidence>
<proteinExistence type="predicted"/>
<evidence type="ECO:0000313" key="12">
    <source>
        <dbReference type="Proteomes" id="UP001150907"/>
    </source>
</evidence>
<dbReference type="SUPFAM" id="SSF52402">
    <property type="entry name" value="Adenine nucleotide alpha hydrolases-like"/>
    <property type="match status" value="1"/>
</dbReference>
<feature type="domain" description="Diphthamide synthase" evidence="10">
    <location>
        <begin position="48"/>
        <end position="280"/>
    </location>
</feature>
<comment type="pathway">
    <text evidence="1">Protein modification; peptidyl-diphthamide biosynthesis.</text>
</comment>
<dbReference type="Gene3D" id="3.40.50.620">
    <property type="entry name" value="HUPs"/>
    <property type="match status" value="1"/>
</dbReference>
<keyword evidence="5" id="KW-0547">Nucleotide-binding</keyword>
<comment type="catalytic activity">
    <reaction evidence="9">
        <text>diphthine-[translation elongation factor 2] + NH4(+) + ATP = diphthamide-[translation elongation factor 2] + AMP + diphosphate + H(+)</text>
        <dbReference type="Rhea" id="RHEA:19753"/>
        <dbReference type="Rhea" id="RHEA-COMP:10172"/>
        <dbReference type="Rhea" id="RHEA-COMP:10174"/>
        <dbReference type="ChEBI" id="CHEBI:15378"/>
        <dbReference type="ChEBI" id="CHEBI:16692"/>
        <dbReference type="ChEBI" id="CHEBI:28938"/>
        <dbReference type="ChEBI" id="CHEBI:30616"/>
        <dbReference type="ChEBI" id="CHEBI:33019"/>
        <dbReference type="ChEBI" id="CHEBI:82696"/>
        <dbReference type="ChEBI" id="CHEBI:456215"/>
        <dbReference type="EC" id="6.3.1.14"/>
    </reaction>
</comment>
<dbReference type="EMBL" id="JANBQF010000443">
    <property type="protein sequence ID" value="KAJ2001122.1"/>
    <property type="molecule type" value="Genomic_DNA"/>
</dbReference>
<evidence type="ECO:0000259" key="10">
    <source>
        <dbReference type="Pfam" id="PF01902"/>
    </source>
</evidence>
<keyword evidence="6" id="KW-0067">ATP-binding</keyword>
<dbReference type="PANTHER" id="PTHR12196:SF2">
    <property type="entry name" value="DIPHTHINE--AMMONIA LIGASE"/>
    <property type="match status" value="1"/>
</dbReference>
<evidence type="ECO:0000256" key="7">
    <source>
        <dbReference type="ARBA" id="ARBA00029814"/>
    </source>
</evidence>
<dbReference type="InterPro" id="IPR030662">
    <property type="entry name" value="DPH6/MJ0570"/>
</dbReference>
<dbReference type="Gene3D" id="3.90.1490.10">
    <property type="entry name" value="putative n-type atp pyrophosphatase, domain 2"/>
    <property type="match status" value="1"/>
</dbReference>
<accession>A0A9W8BAZ0</accession>
<dbReference type="EC" id="6.3.1.14" evidence="2"/>
<sequence>MRPIRPSSFSGEGVRDRQEVFEQLDPQHEKSGSGQRTMPAPILYAVTMKVVALVSGGKDSTYNMMKCVENGHEIVALAHAHPPEDAPQDELDSYLFQTVGSSAVSVIAQCMDLPIYLQAITGSAVTQTLDYEITKDDETEDLFALLCNVKHHHPDVEGVSVGAIFSSYQANRVQHVCDRLGLTMLAYLWHREQVGLLKEMVESGVDAIIIKVAAYGLGKDDLGNSLMQAMPKLISLSERHGIHACGEGGEFESYTLDCPLFKRRIVIDEVETVTHSDDPYSPVLYLKVKKLHVETK</sequence>